<protein>
    <submittedName>
        <fullName evidence="1">CAZy families GT4 protein</fullName>
    </submittedName>
</protein>
<reference evidence="1" key="1">
    <citation type="journal article" date="2013" name="Environ. Microbiol.">
        <title>Seasonally variable intestinal metagenomes of the red palm weevil (Rhynchophorus ferrugineus).</title>
        <authorList>
            <person name="Jia S."/>
            <person name="Zhang X."/>
            <person name="Zhang G."/>
            <person name="Yin A."/>
            <person name="Zhang S."/>
            <person name="Li F."/>
            <person name="Wang L."/>
            <person name="Zhao D."/>
            <person name="Yun Q."/>
            <person name="Tala"/>
            <person name="Wang J."/>
            <person name="Sun G."/>
            <person name="Baabdullah M."/>
            <person name="Yu X."/>
            <person name="Hu S."/>
            <person name="Al-Mssallem I.S."/>
            <person name="Yu J."/>
        </authorList>
    </citation>
    <scope>NUCLEOTIDE SEQUENCE</scope>
</reference>
<sequence>THVVELSKELKKQGHDIVIAAAGGAYVPALTELGIRHVNVPMNQRDPRRMLRALHCLRKLSTGRKSLIW</sequence>
<dbReference type="AlphaFoldDB" id="A0A060C2D1"/>
<feature type="non-terminal residue" evidence="1">
    <location>
        <position position="69"/>
    </location>
</feature>
<dbReference type="Gene3D" id="3.40.50.2000">
    <property type="entry name" value="Glycogen Phosphorylase B"/>
    <property type="match status" value="1"/>
</dbReference>
<proteinExistence type="predicted"/>
<evidence type="ECO:0000313" key="1">
    <source>
        <dbReference type="EMBL" id="AIA89087.1"/>
    </source>
</evidence>
<name>A0A060C2D1_9FIRM</name>
<accession>A0A060C2D1</accession>
<feature type="non-terminal residue" evidence="1">
    <location>
        <position position="1"/>
    </location>
</feature>
<organism evidence="1">
    <name type="scientific">uncultured Symbiobacterium sp</name>
    <dbReference type="NCBI Taxonomy" id="427677"/>
    <lineage>
        <taxon>Bacteria</taxon>
        <taxon>Bacillati</taxon>
        <taxon>Bacillota</taxon>
        <taxon>Clostridia</taxon>
        <taxon>Eubacteriales</taxon>
        <taxon>Symbiobacteriaceae</taxon>
        <taxon>Symbiobacterium</taxon>
        <taxon>environmental samples</taxon>
    </lineage>
</organism>
<dbReference type="EMBL" id="KF121795">
    <property type="protein sequence ID" value="AIA89087.1"/>
    <property type="molecule type" value="Genomic_DNA"/>
</dbReference>